<evidence type="ECO:0000313" key="2">
    <source>
        <dbReference type="Proteomes" id="UP000548425"/>
    </source>
</evidence>
<gene>
    <name evidence="1" type="ORF">HNP34_002573</name>
</gene>
<reference evidence="1 2" key="1">
    <citation type="submission" date="2020-08" db="EMBL/GenBank/DDBJ databases">
        <title>Functional genomics of gut bacteria from endangered species of beetles.</title>
        <authorList>
            <person name="Carlos-Shanley C."/>
        </authorList>
    </citation>
    <scope>NUCLEOTIDE SEQUENCE [LARGE SCALE GENOMIC DNA]</scope>
    <source>
        <strain evidence="1 2">S00127</strain>
    </source>
</reference>
<organism evidence="1 2">
    <name type="scientific">Acinetobacter lwoffii</name>
    <dbReference type="NCBI Taxonomy" id="28090"/>
    <lineage>
        <taxon>Bacteria</taxon>
        <taxon>Pseudomonadati</taxon>
        <taxon>Pseudomonadota</taxon>
        <taxon>Gammaproteobacteria</taxon>
        <taxon>Moraxellales</taxon>
        <taxon>Moraxellaceae</taxon>
        <taxon>Acinetobacter</taxon>
    </lineage>
</organism>
<evidence type="ECO:0000313" key="1">
    <source>
        <dbReference type="EMBL" id="MBB6364421.1"/>
    </source>
</evidence>
<sequence>MMIFLFFDIARLNDKNREYKENHNAELNDKNNFLETRYLSILFYTKLKINAL</sequence>
<dbReference type="Proteomes" id="UP000548425">
    <property type="component" value="Unassembled WGS sequence"/>
</dbReference>
<dbReference type="AlphaFoldDB" id="A0AAW3VJL1"/>
<comment type="caution">
    <text evidence="1">The sequence shown here is derived from an EMBL/GenBank/DDBJ whole genome shotgun (WGS) entry which is preliminary data.</text>
</comment>
<protein>
    <submittedName>
        <fullName evidence="1">Uncharacterized protein</fullName>
    </submittedName>
</protein>
<accession>A0AAW3VJL1</accession>
<dbReference type="EMBL" id="JACHLA010000019">
    <property type="protein sequence ID" value="MBB6364421.1"/>
    <property type="molecule type" value="Genomic_DNA"/>
</dbReference>
<name>A0AAW3VJL1_ACILW</name>
<proteinExistence type="predicted"/>